<keyword evidence="1" id="KW-1185">Reference proteome</keyword>
<dbReference type="AlphaFoldDB" id="A0A915J0J4"/>
<dbReference type="Proteomes" id="UP000887565">
    <property type="component" value="Unplaced"/>
</dbReference>
<protein>
    <submittedName>
        <fullName evidence="2">Uncharacterized protein</fullName>
    </submittedName>
</protein>
<evidence type="ECO:0000313" key="1">
    <source>
        <dbReference type="Proteomes" id="UP000887565"/>
    </source>
</evidence>
<proteinExistence type="predicted"/>
<accession>A0A915J0J4</accession>
<organism evidence="1 2">
    <name type="scientific">Romanomermis culicivorax</name>
    <name type="common">Nematode worm</name>
    <dbReference type="NCBI Taxonomy" id="13658"/>
    <lineage>
        <taxon>Eukaryota</taxon>
        <taxon>Metazoa</taxon>
        <taxon>Ecdysozoa</taxon>
        <taxon>Nematoda</taxon>
        <taxon>Enoplea</taxon>
        <taxon>Dorylaimia</taxon>
        <taxon>Mermithida</taxon>
        <taxon>Mermithoidea</taxon>
        <taxon>Mermithidae</taxon>
        <taxon>Romanomermis</taxon>
    </lineage>
</organism>
<evidence type="ECO:0000313" key="2">
    <source>
        <dbReference type="WBParaSite" id="nRc.2.0.1.t19212-RA"/>
    </source>
</evidence>
<reference evidence="2" key="1">
    <citation type="submission" date="2022-11" db="UniProtKB">
        <authorList>
            <consortium name="WormBaseParasite"/>
        </authorList>
    </citation>
    <scope>IDENTIFICATION</scope>
</reference>
<name>A0A915J0J4_ROMCU</name>
<sequence length="128" mass="14411">MSIMSKSIKNFFKLVDSADLPELSQNEQRDSDPDDIMINDDVKNNLHSLYKLNEVGEVIRRCSACWKTVNAQGQWSASPHPTCTCAHLHEIGKLHYQTKLTVYAVRIQDASRTGPGCTKDAISTLYQQ</sequence>
<dbReference type="WBParaSite" id="nRc.2.0.1.t19212-RA">
    <property type="protein sequence ID" value="nRc.2.0.1.t19212-RA"/>
    <property type="gene ID" value="nRc.2.0.1.g19212"/>
</dbReference>